<dbReference type="RefSeq" id="WP_394327315.1">
    <property type="nucleotide sequence ID" value="NZ_FNQT01000001.1"/>
</dbReference>
<dbReference type="AlphaFoldDB" id="A0A1H3W8J2"/>
<accession>A0A1H3W8J2</accession>
<dbReference type="Proteomes" id="UP000236755">
    <property type="component" value="Unassembled WGS sequence"/>
</dbReference>
<reference evidence="2 3" key="1">
    <citation type="submission" date="2016-10" db="EMBL/GenBank/DDBJ databases">
        <authorList>
            <person name="de Groot N.N."/>
        </authorList>
    </citation>
    <scope>NUCLEOTIDE SEQUENCE [LARGE SCALE GENOMIC DNA]</scope>
    <source>
        <strain evidence="2 3">CGMCC 1.8712</strain>
    </source>
</reference>
<dbReference type="InterPro" id="IPR011991">
    <property type="entry name" value="ArsR-like_HTH"/>
</dbReference>
<dbReference type="Gene3D" id="1.10.10.10">
    <property type="entry name" value="Winged helix-like DNA-binding domain superfamily/Winged helix DNA-binding domain"/>
    <property type="match status" value="1"/>
</dbReference>
<sequence>MTINVSHSDRSREEAMGDPFAPDPPDLQDVLDALDDTACHTIIEHLERPMTAAELSEACDIPESTMYRKLDLLSDASLVDEQIEVRSNGQHTTRYTRNFDAVRIELDEDRTIDLDIERRSQSPDEQLVELWSDVRSET</sequence>
<evidence type="ECO:0000256" key="1">
    <source>
        <dbReference type="SAM" id="MobiDB-lite"/>
    </source>
</evidence>
<organism evidence="2 3">
    <name type="scientific">Haloplanus vescus</name>
    <dbReference type="NCBI Taxonomy" id="555874"/>
    <lineage>
        <taxon>Archaea</taxon>
        <taxon>Methanobacteriati</taxon>
        <taxon>Methanobacteriota</taxon>
        <taxon>Stenosarchaea group</taxon>
        <taxon>Halobacteria</taxon>
        <taxon>Halobacteriales</taxon>
        <taxon>Haloferacaceae</taxon>
        <taxon>Haloplanus</taxon>
    </lineage>
</organism>
<proteinExistence type="predicted"/>
<dbReference type="InterPro" id="IPR036388">
    <property type="entry name" value="WH-like_DNA-bd_sf"/>
</dbReference>
<dbReference type="EMBL" id="FNQT01000001">
    <property type="protein sequence ID" value="SDZ83396.1"/>
    <property type="molecule type" value="Genomic_DNA"/>
</dbReference>
<dbReference type="Pfam" id="PF12840">
    <property type="entry name" value="HTH_20"/>
    <property type="match status" value="1"/>
</dbReference>
<name>A0A1H3W8J2_9EURY</name>
<evidence type="ECO:0000313" key="2">
    <source>
        <dbReference type="EMBL" id="SDZ83396.1"/>
    </source>
</evidence>
<dbReference type="CDD" id="cd00090">
    <property type="entry name" value="HTH_ARSR"/>
    <property type="match status" value="1"/>
</dbReference>
<feature type="region of interest" description="Disordered" evidence="1">
    <location>
        <begin position="1"/>
        <end position="25"/>
    </location>
</feature>
<dbReference type="STRING" id="555874.SAMN04488065_0654"/>
<keyword evidence="3" id="KW-1185">Reference proteome</keyword>
<dbReference type="InterPro" id="IPR036390">
    <property type="entry name" value="WH_DNA-bd_sf"/>
</dbReference>
<evidence type="ECO:0000313" key="3">
    <source>
        <dbReference type="Proteomes" id="UP000236755"/>
    </source>
</evidence>
<dbReference type="SUPFAM" id="SSF46785">
    <property type="entry name" value="Winged helix' DNA-binding domain"/>
    <property type="match status" value="1"/>
</dbReference>
<gene>
    <name evidence="2" type="ORF">SAMN04488065_0654</name>
</gene>
<protein>
    <submittedName>
        <fullName evidence="2">Helix-turn-helix domain-containing protein</fullName>
    </submittedName>
</protein>